<dbReference type="EC" id="2.7.11.1" evidence="2"/>
<dbReference type="InterPro" id="IPR011009">
    <property type="entry name" value="Kinase-like_dom_sf"/>
</dbReference>
<dbReference type="GO" id="GO:0005524">
    <property type="term" value="F:ATP binding"/>
    <property type="evidence" value="ECO:0007669"/>
    <property type="project" value="UniProtKB-UniRule"/>
</dbReference>
<evidence type="ECO:0000256" key="5">
    <source>
        <dbReference type="ARBA" id="ARBA00022741"/>
    </source>
</evidence>
<evidence type="ECO:0000256" key="6">
    <source>
        <dbReference type="ARBA" id="ARBA00022777"/>
    </source>
</evidence>
<dbReference type="SUPFAM" id="SSF56112">
    <property type="entry name" value="Protein kinase-like (PK-like)"/>
    <property type="match status" value="1"/>
</dbReference>
<proteinExistence type="inferred from homology"/>
<dbReference type="GO" id="GO:0005737">
    <property type="term" value="C:cytoplasm"/>
    <property type="evidence" value="ECO:0007669"/>
    <property type="project" value="TreeGrafter"/>
</dbReference>
<dbReference type="EMBL" id="MCFE01000214">
    <property type="protein sequence ID" value="ORX94087.1"/>
    <property type="molecule type" value="Genomic_DNA"/>
</dbReference>
<evidence type="ECO:0000256" key="1">
    <source>
        <dbReference type="ARBA" id="ARBA00008874"/>
    </source>
</evidence>
<comment type="caution">
    <text evidence="13">The sequence shown here is derived from an EMBL/GenBank/DDBJ whole genome shotgun (WGS) entry which is preliminary data.</text>
</comment>
<gene>
    <name evidence="13" type="ORF">K493DRAFT_221950</name>
</gene>
<evidence type="ECO:0000259" key="12">
    <source>
        <dbReference type="PROSITE" id="PS50011"/>
    </source>
</evidence>
<comment type="similarity">
    <text evidence="1">Belongs to the protein kinase superfamily. STE Ser/Thr protein kinase family. STE20 subfamily.</text>
</comment>
<evidence type="ECO:0000256" key="2">
    <source>
        <dbReference type="ARBA" id="ARBA00012513"/>
    </source>
</evidence>
<dbReference type="STRING" id="1314790.A0A1Y1Y7V0"/>
<dbReference type="OrthoDB" id="248923at2759"/>
<dbReference type="InterPro" id="IPR008271">
    <property type="entry name" value="Ser/Thr_kinase_AS"/>
</dbReference>
<keyword evidence="3 11" id="KW-0723">Serine/threonine-protein kinase</keyword>
<organism evidence="13 14">
    <name type="scientific">Basidiobolus meristosporus CBS 931.73</name>
    <dbReference type="NCBI Taxonomy" id="1314790"/>
    <lineage>
        <taxon>Eukaryota</taxon>
        <taxon>Fungi</taxon>
        <taxon>Fungi incertae sedis</taxon>
        <taxon>Zoopagomycota</taxon>
        <taxon>Entomophthoromycotina</taxon>
        <taxon>Basidiobolomycetes</taxon>
        <taxon>Basidiobolales</taxon>
        <taxon>Basidiobolaceae</taxon>
        <taxon>Basidiobolus</taxon>
    </lineage>
</organism>
<reference evidence="13 14" key="1">
    <citation type="submission" date="2016-07" db="EMBL/GenBank/DDBJ databases">
        <title>Pervasive Adenine N6-methylation of Active Genes in Fungi.</title>
        <authorList>
            <consortium name="DOE Joint Genome Institute"/>
            <person name="Mondo S.J."/>
            <person name="Dannebaum R.O."/>
            <person name="Kuo R.C."/>
            <person name="Labutti K."/>
            <person name="Haridas S."/>
            <person name="Kuo A."/>
            <person name="Salamov A."/>
            <person name="Ahrendt S.R."/>
            <person name="Lipzen A."/>
            <person name="Sullivan W."/>
            <person name="Andreopoulos W.B."/>
            <person name="Clum A."/>
            <person name="Lindquist E."/>
            <person name="Daum C."/>
            <person name="Ramamoorthy G.K."/>
            <person name="Gryganskyi A."/>
            <person name="Culley D."/>
            <person name="Magnuson J.K."/>
            <person name="James T.Y."/>
            <person name="O'Malley M.A."/>
            <person name="Stajich J.E."/>
            <person name="Spatafora J.W."/>
            <person name="Visel A."/>
            <person name="Grigoriev I.V."/>
        </authorList>
    </citation>
    <scope>NUCLEOTIDE SEQUENCE [LARGE SCALE GENOMIC DNA]</scope>
    <source>
        <strain evidence="13 14">CBS 931.73</strain>
    </source>
</reference>
<accession>A0A1Y1Y7V0</accession>
<dbReference type="PROSITE" id="PS00108">
    <property type="entry name" value="PROTEIN_KINASE_ST"/>
    <property type="match status" value="1"/>
</dbReference>
<protein>
    <recommendedName>
        <fullName evidence="2">non-specific serine/threonine protein kinase</fullName>
        <ecNumber evidence="2">2.7.11.1</ecNumber>
    </recommendedName>
</protein>
<evidence type="ECO:0000313" key="13">
    <source>
        <dbReference type="EMBL" id="ORX94087.1"/>
    </source>
</evidence>
<dbReference type="InterPro" id="IPR017441">
    <property type="entry name" value="Protein_kinase_ATP_BS"/>
</dbReference>
<dbReference type="PIRSF" id="PIRSF000654">
    <property type="entry name" value="Integrin-linked_kinase"/>
    <property type="match status" value="1"/>
</dbReference>
<evidence type="ECO:0000256" key="11">
    <source>
        <dbReference type="RuleBase" id="RU000304"/>
    </source>
</evidence>
<keyword evidence="4" id="KW-0808">Transferase</keyword>
<dbReference type="FunFam" id="1.10.510.10:FF:000499">
    <property type="entry name" value="Serine/threonine-protein kinase KIC1"/>
    <property type="match status" value="1"/>
</dbReference>
<dbReference type="PANTHER" id="PTHR48012:SF21">
    <property type="entry name" value="PH DOMAIN-CONTAINING PROTEIN"/>
    <property type="match status" value="1"/>
</dbReference>
<dbReference type="Gene3D" id="1.10.510.10">
    <property type="entry name" value="Transferase(Phosphotransferase) domain 1"/>
    <property type="match status" value="1"/>
</dbReference>
<evidence type="ECO:0000256" key="9">
    <source>
        <dbReference type="ARBA" id="ARBA00048679"/>
    </source>
</evidence>
<dbReference type="PROSITE" id="PS00107">
    <property type="entry name" value="PROTEIN_KINASE_ATP"/>
    <property type="match status" value="1"/>
</dbReference>
<name>A0A1Y1Y7V0_9FUNG</name>
<dbReference type="PRINTS" id="PR00109">
    <property type="entry name" value="TYRKINASE"/>
</dbReference>
<dbReference type="PANTHER" id="PTHR48012">
    <property type="entry name" value="STERILE20-LIKE KINASE, ISOFORM B-RELATED"/>
    <property type="match status" value="1"/>
</dbReference>
<dbReference type="InterPro" id="IPR050629">
    <property type="entry name" value="STE20/SPS1-PAK"/>
</dbReference>
<dbReference type="InParanoid" id="A0A1Y1Y7V0"/>
<evidence type="ECO:0000313" key="14">
    <source>
        <dbReference type="Proteomes" id="UP000193498"/>
    </source>
</evidence>
<dbReference type="GO" id="GO:0004674">
    <property type="term" value="F:protein serine/threonine kinase activity"/>
    <property type="evidence" value="ECO:0007669"/>
    <property type="project" value="UniProtKB-KW"/>
</dbReference>
<comment type="catalytic activity">
    <reaction evidence="9">
        <text>L-seryl-[protein] + ATP = O-phospho-L-seryl-[protein] + ADP + H(+)</text>
        <dbReference type="Rhea" id="RHEA:17989"/>
        <dbReference type="Rhea" id="RHEA-COMP:9863"/>
        <dbReference type="Rhea" id="RHEA-COMP:11604"/>
        <dbReference type="ChEBI" id="CHEBI:15378"/>
        <dbReference type="ChEBI" id="CHEBI:29999"/>
        <dbReference type="ChEBI" id="CHEBI:30616"/>
        <dbReference type="ChEBI" id="CHEBI:83421"/>
        <dbReference type="ChEBI" id="CHEBI:456216"/>
        <dbReference type="EC" id="2.7.11.1"/>
    </reaction>
</comment>
<dbReference type="InterPro" id="IPR001245">
    <property type="entry name" value="Ser-Thr/Tyr_kinase_cat_dom"/>
</dbReference>
<dbReference type="AlphaFoldDB" id="A0A1Y1Y7V0"/>
<dbReference type="Pfam" id="PF00069">
    <property type="entry name" value="Pkinase"/>
    <property type="match status" value="1"/>
</dbReference>
<keyword evidence="6 13" id="KW-0418">Kinase</keyword>
<evidence type="ECO:0000256" key="3">
    <source>
        <dbReference type="ARBA" id="ARBA00022527"/>
    </source>
</evidence>
<keyword evidence="5 10" id="KW-0547">Nucleotide-binding</keyword>
<dbReference type="SMART" id="SM00220">
    <property type="entry name" value="S_TKc"/>
    <property type="match status" value="1"/>
</dbReference>
<evidence type="ECO:0000256" key="8">
    <source>
        <dbReference type="ARBA" id="ARBA00047899"/>
    </source>
</evidence>
<dbReference type="InterPro" id="IPR000719">
    <property type="entry name" value="Prot_kinase_dom"/>
</dbReference>
<dbReference type="PROSITE" id="PS50011">
    <property type="entry name" value="PROTEIN_KINASE_DOM"/>
    <property type="match status" value="1"/>
</dbReference>
<evidence type="ECO:0000256" key="7">
    <source>
        <dbReference type="ARBA" id="ARBA00022840"/>
    </source>
</evidence>
<feature type="domain" description="Protein kinase" evidence="12">
    <location>
        <begin position="14"/>
        <end position="267"/>
    </location>
</feature>
<keyword evidence="14" id="KW-1185">Reference proteome</keyword>
<comment type="catalytic activity">
    <reaction evidence="8">
        <text>L-threonyl-[protein] + ATP = O-phospho-L-threonyl-[protein] + ADP + H(+)</text>
        <dbReference type="Rhea" id="RHEA:46608"/>
        <dbReference type="Rhea" id="RHEA-COMP:11060"/>
        <dbReference type="Rhea" id="RHEA-COMP:11605"/>
        <dbReference type="ChEBI" id="CHEBI:15378"/>
        <dbReference type="ChEBI" id="CHEBI:30013"/>
        <dbReference type="ChEBI" id="CHEBI:30616"/>
        <dbReference type="ChEBI" id="CHEBI:61977"/>
        <dbReference type="ChEBI" id="CHEBI:456216"/>
        <dbReference type="EC" id="2.7.11.1"/>
    </reaction>
</comment>
<dbReference type="Gene3D" id="3.30.200.20">
    <property type="entry name" value="Phosphorylase Kinase, domain 1"/>
    <property type="match status" value="1"/>
</dbReference>
<feature type="binding site" evidence="10">
    <location>
        <position position="43"/>
    </location>
    <ligand>
        <name>ATP</name>
        <dbReference type="ChEBI" id="CHEBI:30616"/>
    </ligand>
</feature>
<sequence length="303" mass="34423">MRNLSSEVKVSSLYIKKNLVGRGAYGKVYKGVEARTGRVIAIKILDLDSDDDVTDIQREINLLSQLKHSESQNITKYHGSYLEGTKLWIIMDYAAGGSIRDLMQFSRIEERYISIIAKEVLMALSYLHKTGIIHRDIKAANILLTEDGRVQLCDFGVARQISLNSFKRYSFVGTPYWMAPEVIQQGSKYDFKADIWSFGITLYEIATGNPPYADQNPKRALYLIPRNKPMQLEGQFSSALKEFIRLCLANDPNDRPSADELMKTKFIKSASKYPEEILRELVVRLKNHKESDKSGGIVGSEIR</sequence>
<keyword evidence="7 10" id="KW-0067">ATP-binding</keyword>
<dbReference type="Proteomes" id="UP000193498">
    <property type="component" value="Unassembled WGS sequence"/>
</dbReference>
<evidence type="ECO:0000256" key="10">
    <source>
        <dbReference type="PROSITE-ProRule" id="PRU10141"/>
    </source>
</evidence>
<evidence type="ECO:0000256" key="4">
    <source>
        <dbReference type="ARBA" id="ARBA00022679"/>
    </source>
</evidence>